<protein>
    <submittedName>
        <fullName evidence="1">Ribonucleoside triphosphate reductase</fullName>
        <ecNumber evidence="1">1.17.4.2</ecNumber>
    </submittedName>
</protein>
<accession>A0A2M8KCG7</accession>
<dbReference type="GO" id="GO:0008998">
    <property type="term" value="F:ribonucleoside-triphosphate reductase (thioredoxin) activity"/>
    <property type="evidence" value="ECO:0007669"/>
    <property type="project" value="UniProtKB-EC"/>
</dbReference>
<dbReference type="PANTHER" id="PTHR21075">
    <property type="entry name" value="ANAEROBIC RIBONUCLEOSIDE-TRIPHOSPHATE REDUCTASE"/>
    <property type="match status" value="1"/>
</dbReference>
<evidence type="ECO:0000313" key="1">
    <source>
        <dbReference type="EMBL" id="PJE57622.1"/>
    </source>
</evidence>
<name>A0A2M8KCG7_9BACT</name>
<proteinExistence type="predicted"/>
<dbReference type="Gene3D" id="3.20.70.20">
    <property type="match status" value="1"/>
</dbReference>
<evidence type="ECO:0000313" key="2">
    <source>
        <dbReference type="Proteomes" id="UP000231648"/>
    </source>
</evidence>
<dbReference type="GO" id="GO:0006260">
    <property type="term" value="P:DNA replication"/>
    <property type="evidence" value="ECO:0007669"/>
    <property type="project" value="InterPro"/>
</dbReference>
<dbReference type="EMBL" id="PFDX01000012">
    <property type="protein sequence ID" value="PJE57622.1"/>
    <property type="molecule type" value="Genomic_DNA"/>
</dbReference>
<sequence>KIYPKEVREAVESGDFHIHDLGYLATYCCGWDLNDLLLRGFRGVRGKVETAPAKHFRVALGHIVNFFYTLQGETAGAEAFSNFDTLLAPFIRHDGLDYEQVKQAVQEFVYNCNVPTRVGFQTPFSNITLDLVSPDNLKNVPVIIGGKAQKETYKEFQEEMNILNQAFAEVMSEGDATGRVFTFPIPTYNITKNFDWNNPILKPIWEMTAKYGIPYFANFINSEMKPEDARSMCCRLRLDNRELYKRGGGLFGSSPLTGSIGVVTINMPRIGYLSKTKKEFLNKLSQLMDLAKESLEIKRKTIETFTEKGLYPYAKFYLDGVKRMRNSYWGNHFSTIGLIGMNEALLNFMDKNISTSEGRKFAIEVLNFMRNRLIMYQESTGNMYNLEATPGEGTSYRLARMDKKQYPDIITAGDGEPYYTNSTQLPVDYTDDLFTALKLQDEIQTKYTGGTVLHGFLGERIPNPEMVKILLKKIFSKFHLPYFTLTPTFSICPHHGYLNGEHFICPKCTIEQPCEVYSRIVGYLRPVQQWNKGKQQEFKDRLEFKVKS</sequence>
<keyword evidence="1" id="KW-0560">Oxidoreductase</keyword>
<gene>
    <name evidence="1" type="ORF">COU82_01225</name>
</gene>
<organism evidence="1 2">
    <name type="scientific">Candidatus Portnoybacteria bacterium CG10_big_fil_rev_8_21_14_0_10_38_18</name>
    <dbReference type="NCBI Taxonomy" id="1974813"/>
    <lineage>
        <taxon>Bacteria</taxon>
        <taxon>Candidatus Portnoyibacteriota</taxon>
    </lineage>
</organism>
<dbReference type="SUPFAM" id="SSF51998">
    <property type="entry name" value="PFL-like glycyl radical enzymes"/>
    <property type="match status" value="1"/>
</dbReference>
<dbReference type="AlphaFoldDB" id="A0A2M8KCG7"/>
<feature type="non-terminal residue" evidence="1">
    <location>
        <position position="1"/>
    </location>
</feature>
<dbReference type="InterPro" id="IPR012833">
    <property type="entry name" value="NrdD"/>
</dbReference>
<dbReference type="NCBIfam" id="NF006126">
    <property type="entry name" value="PRK08270.1"/>
    <property type="match status" value="1"/>
</dbReference>
<dbReference type="GO" id="GO:0031250">
    <property type="term" value="C:anaerobic ribonucleoside-triphosphate reductase complex"/>
    <property type="evidence" value="ECO:0007669"/>
    <property type="project" value="TreeGrafter"/>
</dbReference>
<dbReference type="NCBIfam" id="TIGR02487">
    <property type="entry name" value="NrdD"/>
    <property type="match status" value="1"/>
</dbReference>
<dbReference type="Pfam" id="PF13597">
    <property type="entry name" value="NRDD"/>
    <property type="match status" value="1"/>
</dbReference>
<dbReference type="PANTHER" id="PTHR21075:SF0">
    <property type="entry name" value="ANAEROBIC RIBONUCLEOSIDE-TRIPHOSPHATE REDUCTASE"/>
    <property type="match status" value="1"/>
</dbReference>
<dbReference type="EC" id="1.17.4.2" evidence="1"/>
<dbReference type="Proteomes" id="UP000231648">
    <property type="component" value="Unassembled WGS sequence"/>
</dbReference>
<comment type="caution">
    <text evidence="1">The sequence shown here is derived from an EMBL/GenBank/DDBJ whole genome shotgun (WGS) entry which is preliminary data.</text>
</comment>
<dbReference type="GO" id="GO:0004748">
    <property type="term" value="F:ribonucleoside-diphosphate reductase activity, thioredoxin disulfide as acceptor"/>
    <property type="evidence" value="ECO:0007669"/>
    <property type="project" value="TreeGrafter"/>
</dbReference>
<dbReference type="CDD" id="cd01675">
    <property type="entry name" value="RNR_III"/>
    <property type="match status" value="1"/>
</dbReference>
<dbReference type="GO" id="GO:0009265">
    <property type="term" value="P:2'-deoxyribonucleotide biosynthetic process"/>
    <property type="evidence" value="ECO:0007669"/>
    <property type="project" value="TreeGrafter"/>
</dbReference>
<reference evidence="2" key="1">
    <citation type="submission" date="2017-09" db="EMBL/GenBank/DDBJ databases">
        <title>Depth-based differentiation of microbial function through sediment-hosted aquifers and enrichment of novel symbionts in the deep terrestrial subsurface.</title>
        <authorList>
            <person name="Probst A.J."/>
            <person name="Ladd B."/>
            <person name="Jarett J.K."/>
            <person name="Geller-Mcgrath D.E."/>
            <person name="Sieber C.M.K."/>
            <person name="Emerson J.B."/>
            <person name="Anantharaman K."/>
            <person name="Thomas B.C."/>
            <person name="Malmstrom R."/>
            <person name="Stieglmeier M."/>
            <person name="Klingl A."/>
            <person name="Woyke T."/>
            <person name="Ryan C.M."/>
            <person name="Banfield J.F."/>
        </authorList>
    </citation>
    <scope>NUCLEOTIDE SEQUENCE [LARGE SCALE GENOMIC DNA]</scope>
</reference>